<dbReference type="STRING" id="1841610.A6X21_15375"/>
<dbReference type="Proteomes" id="UP000094828">
    <property type="component" value="Unassembled WGS sequence"/>
</dbReference>
<dbReference type="AlphaFoldDB" id="A0A1C3EUA9"/>
<reference evidence="1 2" key="1">
    <citation type="submission" date="2016-05" db="EMBL/GenBank/DDBJ databases">
        <title>Genomic and physiological characterization of Planctopirus sp. isolated from fresh water lake.</title>
        <authorList>
            <person name="Subhash Y."/>
            <person name="Ramana C."/>
        </authorList>
    </citation>
    <scope>NUCLEOTIDE SEQUENCE [LARGE SCALE GENOMIC DNA]</scope>
    <source>
        <strain evidence="1 2">JC280</strain>
    </source>
</reference>
<sequence>MFSGQESMLLSEKADSLREIYGRSKATNAVDSRSECQATQGPAIFDQAGMGMNVACESLKYGCPCARRSTVSENMLHGSRESSPGTIEVE</sequence>
<comment type="caution">
    <text evidence="1">The sequence shown here is derived from an EMBL/GenBank/DDBJ whole genome shotgun (WGS) entry which is preliminary data.</text>
</comment>
<protein>
    <submittedName>
        <fullName evidence="1">Uncharacterized protein</fullName>
    </submittedName>
</protein>
<proteinExistence type="predicted"/>
<gene>
    <name evidence="1" type="ORF">A6X21_15375</name>
</gene>
<name>A0A1C3EUA9_9PLAN</name>
<organism evidence="1 2">
    <name type="scientific">Planctopirus hydrillae</name>
    <dbReference type="NCBI Taxonomy" id="1841610"/>
    <lineage>
        <taxon>Bacteria</taxon>
        <taxon>Pseudomonadati</taxon>
        <taxon>Planctomycetota</taxon>
        <taxon>Planctomycetia</taxon>
        <taxon>Planctomycetales</taxon>
        <taxon>Planctomycetaceae</taxon>
        <taxon>Planctopirus</taxon>
    </lineage>
</organism>
<dbReference type="EMBL" id="LYDR01000004">
    <property type="protein sequence ID" value="ODA36723.1"/>
    <property type="molecule type" value="Genomic_DNA"/>
</dbReference>
<evidence type="ECO:0000313" key="2">
    <source>
        <dbReference type="Proteomes" id="UP000094828"/>
    </source>
</evidence>
<accession>A0A1C3EUA9</accession>
<keyword evidence="2" id="KW-1185">Reference proteome</keyword>
<evidence type="ECO:0000313" key="1">
    <source>
        <dbReference type="EMBL" id="ODA36723.1"/>
    </source>
</evidence>